<comment type="caution">
    <text evidence="1">The sequence shown here is derived from an EMBL/GenBank/DDBJ whole genome shotgun (WGS) entry which is preliminary data.</text>
</comment>
<evidence type="ECO:0000313" key="2">
    <source>
        <dbReference type="Proteomes" id="UP000463224"/>
    </source>
</evidence>
<proteinExistence type="predicted"/>
<dbReference type="Pfam" id="PF01527">
    <property type="entry name" value="HTH_Tnp_1"/>
    <property type="match status" value="1"/>
</dbReference>
<dbReference type="GO" id="GO:0006313">
    <property type="term" value="P:DNA transposition"/>
    <property type="evidence" value="ECO:0007669"/>
    <property type="project" value="InterPro"/>
</dbReference>
<organism evidence="1 2">
    <name type="scientific">Nitratireductor arenosus</name>
    <dbReference type="NCBI Taxonomy" id="2682096"/>
    <lineage>
        <taxon>Bacteria</taxon>
        <taxon>Pseudomonadati</taxon>
        <taxon>Pseudomonadota</taxon>
        <taxon>Alphaproteobacteria</taxon>
        <taxon>Hyphomicrobiales</taxon>
        <taxon>Phyllobacteriaceae</taxon>
        <taxon>Nitratireductor</taxon>
    </lineage>
</organism>
<dbReference type="AlphaFoldDB" id="A0A844QDH6"/>
<gene>
    <name evidence="1" type="ORF">GN330_02105</name>
</gene>
<dbReference type="InterPro" id="IPR002514">
    <property type="entry name" value="Transposase_8"/>
</dbReference>
<dbReference type="GO" id="GO:0004803">
    <property type="term" value="F:transposase activity"/>
    <property type="evidence" value="ECO:0007669"/>
    <property type="project" value="InterPro"/>
</dbReference>
<protein>
    <submittedName>
        <fullName evidence="1">Transposase</fullName>
    </submittedName>
</protein>
<sequence length="39" mass="4575">MDDQASISDVARRNGAVLDLLYRWRRLMLAGRQCRGVRR</sequence>
<keyword evidence="2" id="KW-1185">Reference proteome</keyword>
<evidence type="ECO:0000313" key="1">
    <source>
        <dbReference type="EMBL" id="MVA96051.1"/>
    </source>
</evidence>
<dbReference type="EMBL" id="WPHG01000001">
    <property type="protein sequence ID" value="MVA96051.1"/>
    <property type="molecule type" value="Genomic_DNA"/>
</dbReference>
<dbReference type="GO" id="GO:0003677">
    <property type="term" value="F:DNA binding"/>
    <property type="evidence" value="ECO:0007669"/>
    <property type="project" value="InterPro"/>
</dbReference>
<dbReference type="Proteomes" id="UP000463224">
    <property type="component" value="Unassembled WGS sequence"/>
</dbReference>
<name>A0A844QDH6_9HYPH</name>
<reference evidence="1 2" key="1">
    <citation type="submission" date="2019-12" db="EMBL/GenBank/DDBJ databases">
        <title>Nitratireductor arenosus sp. nov., Isolated from sea sand, Jeju island, South Korea.</title>
        <authorList>
            <person name="Kim W."/>
        </authorList>
    </citation>
    <scope>NUCLEOTIDE SEQUENCE [LARGE SCALE GENOMIC DNA]</scope>
    <source>
        <strain evidence="1 2">CAU 1489</strain>
    </source>
</reference>
<accession>A0A844QDH6</accession>